<dbReference type="InterPro" id="IPR000387">
    <property type="entry name" value="Tyr_Pase_dom"/>
</dbReference>
<organism evidence="4">
    <name type="scientific">Caenorhabditis remanei</name>
    <name type="common">Caenorhabditis vulgaris</name>
    <dbReference type="NCBI Taxonomy" id="31234"/>
    <lineage>
        <taxon>Eukaryota</taxon>
        <taxon>Metazoa</taxon>
        <taxon>Ecdysozoa</taxon>
        <taxon>Nematoda</taxon>
        <taxon>Chromadorea</taxon>
        <taxon>Rhabditida</taxon>
        <taxon>Rhabditina</taxon>
        <taxon>Rhabditomorpha</taxon>
        <taxon>Rhabditoidea</taxon>
        <taxon>Rhabditidae</taxon>
        <taxon>Peloderinae</taxon>
        <taxon>Caenorhabditis</taxon>
    </lineage>
</organism>
<dbReference type="AlphaFoldDB" id="E3MN65"/>
<dbReference type="InterPro" id="IPR000242">
    <property type="entry name" value="PTP_cat"/>
</dbReference>
<accession>E3MN65</accession>
<proteinExistence type="predicted"/>
<dbReference type="PROSITE" id="PS50056">
    <property type="entry name" value="TYR_PHOSPHATASE_2"/>
    <property type="match status" value="1"/>
</dbReference>
<dbReference type="EMBL" id="DS268459">
    <property type="protein sequence ID" value="EFP06032.1"/>
    <property type="molecule type" value="Genomic_DNA"/>
</dbReference>
<dbReference type="Gene3D" id="3.90.190.10">
    <property type="entry name" value="Protein tyrosine phosphatase superfamily"/>
    <property type="match status" value="2"/>
</dbReference>
<dbReference type="SMART" id="SM00194">
    <property type="entry name" value="PTPc"/>
    <property type="match status" value="1"/>
</dbReference>
<reference evidence="3" key="1">
    <citation type="submission" date="2007-07" db="EMBL/GenBank/DDBJ databases">
        <title>PCAP assembly of the Caenorhabditis remanei genome.</title>
        <authorList>
            <consortium name="The Caenorhabditis remanei Sequencing Consortium"/>
            <person name="Wilson R.K."/>
        </authorList>
    </citation>
    <scope>NUCLEOTIDE SEQUENCE [LARGE SCALE GENOMIC DNA]</scope>
    <source>
        <strain evidence="3">PB4641</strain>
    </source>
</reference>
<evidence type="ECO:0000259" key="2">
    <source>
        <dbReference type="PROSITE" id="PS50056"/>
    </source>
</evidence>
<dbReference type="GO" id="GO:0004725">
    <property type="term" value="F:protein tyrosine phosphatase activity"/>
    <property type="evidence" value="ECO:0007669"/>
    <property type="project" value="InterPro"/>
</dbReference>
<dbReference type="HOGENOM" id="CLU_875231_0_0_1"/>
<dbReference type="eggNOG" id="KOG4228">
    <property type="taxonomic scope" value="Eukaryota"/>
</dbReference>
<dbReference type="PANTHER" id="PTHR46163">
    <property type="entry name" value="TYROSINE-PROTEIN PHOSPHATASE-RELATED"/>
    <property type="match status" value="1"/>
</dbReference>
<evidence type="ECO:0000313" key="3">
    <source>
        <dbReference type="EMBL" id="EFP06032.1"/>
    </source>
</evidence>
<evidence type="ECO:0000259" key="1">
    <source>
        <dbReference type="PROSITE" id="PS50055"/>
    </source>
</evidence>
<dbReference type="SUPFAM" id="SSF52799">
    <property type="entry name" value="(Phosphotyrosine protein) phosphatases II"/>
    <property type="match status" value="1"/>
</dbReference>
<dbReference type="PROSITE" id="PS50055">
    <property type="entry name" value="TYR_PHOSPHATASE_PTP"/>
    <property type="match status" value="1"/>
</dbReference>
<protein>
    <recommendedName>
        <fullName evidence="5">Tyrosine-protein phosphatase domain-containing protein</fullName>
    </recommendedName>
</protein>
<dbReference type="InterPro" id="IPR003595">
    <property type="entry name" value="Tyr_Pase_cat"/>
</dbReference>
<dbReference type="STRING" id="31234.E3MN65"/>
<dbReference type="OMA" id="VETCDAY"/>
<dbReference type="InParanoid" id="E3MN65"/>
<evidence type="ECO:0008006" key="5">
    <source>
        <dbReference type="Google" id="ProtNLM"/>
    </source>
</evidence>
<dbReference type="Proteomes" id="UP000008281">
    <property type="component" value="Unassembled WGS sequence"/>
</dbReference>
<dbReference type="OrthoDB" id="5843820at2759"/>
<dbReference type="InterPro" id="IPR052782">
    <property type="entry name" value="Oocyte-zygote_transition_reg"/>
</dbReference>
<feature type="domain" description="Tyrosine-protein phosphatase" evidence="1">
    <location>
        <begin position="94"/>
        <end position="300"/>
    </location>
</feature>
<dbReference type="InterPro" id="IPR029021">
    <property type="entry name" value="Prot-tyrosine_phosphatase-like"/>
</dbReference>
<name>E3MN65_CAERE</name>
<keyword evidence="4" id="KW-1185">Reference proteome</keyword>
<feature type="domain" description="Tyrosine specific protein phosphatases" evidence="2">
    <location>
        <begin position="216"/>
        <end position="291"/>
    </location>
</feature>
<dbReference type="PANTHER" id="PTHR46163:SF14">
    <property type="entry name" value="TYROSINE-PROTEIN PHOSPHATASE DOMAIN-CONTAINING PROTEIN"/>
    <property type="match status" value="1"/>
</dbReference>
<dbReference type="SMART" id="SM00404">
    <property type="entry name" value="PTPc_motif"/>
    <property type="match status" value="1"/>
</dbReference>
<evidence type="ECO:0000313" key="4">
    <source>
        <dbReference type="Proteomes" id="UP000008281"/>
    </source>
</evidence>
<gene>
    <name evidence="3" type="ORF">CRE_04960</name>
</gene>
<dbReference type="FunCoup" id="E3MN65">
    <property type="interactions" value="141"/>
</dbReference>
<dbReference type="Pfam" id="PF00102">
    <property type="entry name" value="Y_phosphatase"/>
    <property type="match status" value="2"/>
</dbReference>
<sequence length="307" mass="34580">MADTLQTNGKATALAIGTNRMSVRSTRKKKTTMLSPKKFCDFVSIGKEKVLVNRSSFQVIGKTPGKSFEAGVAELYKEYYLESPTFINYFRAPKEKNASKSVWLYDQTRVIVPDIEYYHASWVDGLRPNQYILAQAPRDAVAAKDFFKMVDHVKAEAIIIVESSDEFSSQIAPKFEKLATKKGEKGTDDLSTADIKDHGKNLKAVKFNRADQMAPAELVEMVERTRKYLGSPLKGPTVIICRDGATRCGVVAFIDLECDRLTKYGRVKHGDTIKAIRFTRCNTFDTFEAYDFAINSLVELCIKHKKK</sequence>